<evidence type="ECO:0000256" key="1">
    <source>
        <dbReference type="ARBA" id="ARBA00000885"/>
    </source>
</evidence>
<comment type="catalytic activity">
    <reaction evidence="1">
        <text>S-ubiquitinyl-[E2 ubiquitin-conjugating enzyme]-L-cysteine + [acceptor protein]-L-lysine = [E2 ubiquitin-conjugating enzyme]-L-cysteine + N(6)-ubiquitinyl-[acceptor protein]-L-lysine.</text>
        <dbReference type="EC" id="2.3.2.26"/>
    </reaction>
</comment>
<name>A0A8S1JCJ5_9CHLO</name>
<dbReference type="GO" id="GO:0043161">
    <property type="term" value="P:proteasome-mediated ubiquitin-dependent protein catabolic process"/>
    <property type="evidence" value="ECO:0007669"/>
    <property type="project" value="TreeGrafter"/>
</dbReference>
<evidence type="ECO:0000313" key="10">
    <source>
        <dbReference type="Proteomes" id="UP000708148"/>
    </source>
</evidence>
<feature type="compositionally biased region" description="Low complexity" evidence="7">
    <location>
        <begin position="754"/>
        <end position="765"/>
    </location>
</feature>
<dbReference type="Proteomes" id="UP000708148">
    <property type="component" value="Unassembled WGS sequence"/>
</dbReference>
<gene>
    <name evidence="9" type="ORF">OSTQU699_LOCUS10079</name>
</gene>
<evidence type="ECO:0000256" key="7">
    <source>
        <dbReference type="SAM" id="MobiDB-lite"/>
    </source>
</evidence>
<evidence type="ECO:0000259" key="8">
    <source>
        <dbReference type="PROSITE" id="PS50237"/>
    </source>
</evidence>
<dbReference type="PANTHER" id="PTHR45670:SF1">
    <property type="entry name" value="E3 UBIQUITIN-PROTEIN LIGASE HECTD1"/>
    <property type="match status" value="1"/>
</dbReference>
<evidence type="ECO:0000256" key="4">
    <source>
        <dbReference type="ARBA" id="ARBA00022679"/>
    </source>
</evidence>
<feature type="region of interest" description="Disordered" evidence="7">
    <location>
        <begin position="1490"/>
        <end position="1511"/>
    </location>
</feature>
<dbReference type="SMART" id="SM00119">
    <property type="entry name" value="HECTc"/>
    <property type="match status" value="1"/>
</dbReference>
<comment type="caution">
    <text evidence="9">The sequence shown here is derived from an EMBL/GenBank/DDBJ whole genome shotgun (WGS) entry which is preliminary data.</text>
</comment>
<evidence type="ECO:0000256" key="5">
    <source>
        <dbReference type="ARBA" id="ARBA00022786"/>
    </source>
</evidence>
<reference evidence="9" key="1">
    <citation type="submission" date="2020-12" db="EMBL/GenBank/DDBJ databases">
        <authorList>
            <person name="Iha C."/>
        </authorList>
    </citation>
    <scope>NUCLEOTIDE SEQUENCE</scope>
</reference>
<dbReference type="InterPro" id="IPR045322">
    <property type="entry name" value="HECTD1/TRIP12-like"/>
</dbReference>
<evidence type="ECO:0000256" key="2">
    <source>
        <dbReference type="ARBA" id="ARBA00006331"/>
    </source>
</evidence>
<keyword evidence="4" id="KW-0808">Transferase</keyword>
<sequence>MDQGAGSSRGGREEEEQAAGGSEAQGSGSGREGQEPKNEQQPSRPTTSTRAGDIQVLLRKIGAEFRDTMAFSAGIATRKLEAILESLKSDDLSDQQQGLQELCQCVMMSSDDSLASAPQLGEVIPLLVNFLSSDSFELMLYSARSLRYLAENLPGSCRQMVQLGVVPALSASMLAIRFIDVAEESLSALFKISKEEPKICLQSGGMTAVLLHMEFLDSGMQRIAVEAAANMCRAVTPDTFEMVQDQLEKLVTLLKYEDTHLVEWSCTSLVRICEAITARSNLIGVLVECGVVEPAIEMIAVEETGGMVAPLSPATYFGLIRLLAICAARSHMVAETLLSSGISDTMLALVGNSGLIHTGESGGLVRTHEHLSDVLMLIDSVLPAVDKAGEDEEGSENVAQHRQFVTENASLVNKFGQDILPLLMQVSNTVHLRPRVLSIMAKVVHYVDVTTLGEVIQGLAVSSLMASLLVSPDDQIVGQVVGLVELLMEKLPEVFATQFMKEGVVHAMNKLSQGANKTDPVHPSTSEAGPGQPPSALRQDSVGRAEVFLSRHFSDVANGTEPEELRHLRDLSMRLAEPQALHELLTTLKADKGSRVSVYEFLNSGVIAALNTFLRVDGNKGFRRNVAESMLVNVKSLVAASLGPEAGDEPLLVWLVRKLRDALMAVEEFPVRTMIARRVRVRSSLRTGEADQSHRLCSIGVPLKLKLVRHEEEAELKDFNKDAKQSSELSVEPMVTMQALEDWLIQRVVSSSNADADAGPSAAASTCKDQQAEEARPSSSRPTRTGGNAVADGTGSARGPSRVMTRAQTARQRERSGLEGQGDAMSEDDQDAVAEAVDVGEVIGDDDNMDEDSDPIQEGGIDNEDDDLDSVSEDELSEDGEPCLGEPHGLMSYAQAAQVGAGAQPRIMFQLGDVALSPQTTVYQAVREYLAAQHGLEEDVEGDSEKVATWQQCFEETFSFKYRTAPPTDGAKERRAAKKRHTSRQQPLPVAVLGRLPLPEDLNVSTEVWDVLELMKKLDTINQLAPRWLPKDTTGSRMVSRREFICSKVASKITQHFKDPLTVCARTMPQWTHQLASSCKFLFPFETRRKFFYCSRVGLPHILKFLLEERKAASGSPSLTMNVIRDDQGRLSRLAQLKVTKQVRVARRHLLPGAMKIMEIYAKMQGHELEVQFLGEEGTGTGPTLEFYTLLSHELQKRKLKMWRTEDASMHKTSAGEGEDGDNSVERGPGLDIQEHVYAPQGLFPKPIPQGKVHKKILNHFKLLGRAMARALLDQRLLDMDINPLFFKVAQGEPVDLHDIKEIDNALGVTLEKLQAALESWKAGGRRGPIAVEGTALDDLYLTFTLPGYVDYELREKGGQSIVRTSTLEQYIDAVVKATLHDGIELQVQAFREGFEEVLPLEVLDCFYEDEMDVLLRGVQEPWTVQKLADCVKCNHGYTAQCRAVQWFLEIVSELRGMDQRRFVQFVTGSPRLPPGGLASLHPPLTVVKKTQATQGSEGTSAGGTSQDDSQNLTLPSVATCQNYFKLPDYASKDIMRRQLLFAITEGQNSFDLT</sequence>
<feature type="compositionally biased region" description="Acidic residues" evidence="7">
    <location>
        <begin position="843"/>
        <end position="880"/>
    </location>
</feature>
<evidence type="ECO:0000313" key="9">
    <source>
        <dbReference type="EMBL" id="CAD7704724.1"/>
    </source>
</evidence>
<keyword evidence="5 6" id="KW-0833">Ubl conjugation pathway</keyword>
<feature type="active site" description="Glycyl thioester intermediate" evidence="6">
    <location>
        <position position="1521"/>
    </location>
</feature>
<feature type="region of interest" description="Disordered" evidence="7">
    <location>
        <begin position="964"/>
        <end position="986"/>
    </location>
</feature>
<dbReference type="Gene3D" id="3.30.2410.10">
    <property type="entry name" value="Hect, E3 ligase catalytic domain"/>
    <property type="match status" value="1"/>
</dbReference>
<dbReference type="Gene3D" id="3.90.1750.10">
    <property type="entry name" value="Hect, E3 ligase catalytic domains"/>
    <property type="match status" value="1"/>
</dbReference>
<dbReference type="OrthoDB" id="423283at2759"/>
<protein>
    <recommendedName>
        <fullName evidence="3">HECT-type E3 ubiquitin transferase</fullName>
        <ecNumber evidence="3">2.3.2.26</ecNumber>
    </recommendedName>
</protein>
<dbReference type="InterPro" id="IPR057948">
    <property type="entry name" value="TPR_TRIP12_N"/>
</dbReference>
<evidence type="ECO:0000256" key="3">
    <source>
        <dbReference type="ARBA" id="ARBA00012485"/>
    </source>
</evidence>
<feature type="region of interest" description="Disordered" evidence="7">
    <location>
        <begin position="842"/>
        <end position="880"/>
    </location>
</feature>
<accession>A0A8S1JCJ5</accession>
<dbReference type="InterPro" id="IPR035983">
    <property type="entry name" value="Hect_E3_ubiquitin_ligase"/>
</dbReference>
<dbReference type="PROSITE" id="PS50237">
    <property type="entry name" value="HECT"/>
    <property type="match status" value="1"/>
</dbReference>
<dbReference type="InterPro" id="IPR000569">
    <property type="entry name" value="HECT_dom"/>
</dbReference>
<feature type="region of interest" description="Disordered" evidence="7">
    <location>
        <begin position="1"/>
        <end position="53"/>
    </location>
</feature>
<keyword evidence="10" id="KW-1185">Reference proteome</keyword>
<feature type="region of interest" description="Disordered" evidence="7">
    <location>
        <begin position="754"/>
        <end position="830"/>
    </location>
</feature>
<feature type="compositionally biased region" description="Polar residues" evidence="7">
    <location>
        <begin position="39"/>
        <end position="50"/>
    </location>
</feature>
<dbReference type="InterPro" id="IPR016024">
    <property type="entry name" value="ARM-type_fold"/>
</dbReference>
<dbReference type="GO" id="GO:0061630">
    <property type="term" value="F:ubiquitin protein ligase activity"/>
    <property type="evidence" value="ECO:0007669"/>
    <property type="project" value="UniProtKB-EC"/>
</dbReference>
<evidence type="ECO:0000256" key="6">
    <source>
        <dbReference type="PROSITE-ProRule" id="PRU00104"/>
    </source>
</evidence>
<dbReference type="EC" id="2.3.2.26" evidence="3"/>
<feature type="region of interest" description="Disordered" evidence="7">
    <location>
        <begin position="1208"/>
        <end position="1227"/>
    </location>
</feature>
<dbReference type="EMBL" id="CAJHUC010002946">
    <property type="protein sequence ID" value="CAD7704724.1"/>
    <property type="molecule type" value="Genomic_DNA"/>
</dbReference>
<dbReference type="Pfam" id="PF25579">
    <property type="entry name" value="TPR_TRIP12_N"/>
    <property type="match status" value="1"/>
</dbReference>
<dbReference type="SUPFAM" id="SSF48371">
    <property type="entry name" value="ARM repeat"/>
    <property type="match status" value="1"/>
</dbReference>
<organism evidence="9 10">
    <name type="scientific">Ostreobium quekettii</name>
    <dbReference type="NCBI Taxonomy" id="121088"/>
    <lineage>
        <taxon>Eukaryota</taxon>
        <taxon>Viridiplantae</taxon>
        <taxon>Chlorophyta</taxon>
        <taxon>core chlorophytes</taxon>
        <taxon>Ulvophyceae</taxon>
        <taxon>TCBD clade</taxon>
        <taxon>Bryopsidales</taxon>
        <taxon>Ostreobineae</taxon>
        <taxon>Ostreobiaceae</taxon>
        <taxon>Ostreobium</taxon>
    </lineage>
</organism>
<dbReference type="PANTHER" id="PTHR45670">
    <property type="entry name" value="E3 UBIQUITIN-PROTEIN LIGASE TRIP12"/>
    <property type="match status" value="1"/>
</dbReference>
<dbReference type="Pfam" id="PF00632">
    <property type="entry name" value="HECT"/>
    <property type="match status" value="1"/>
</dbReference>
<dbReference type="SUPFAM" id="SSF56204">
    <property type="entry name" value="Hect, E3 ligase catalytic domain"/>
    <property type="match status" value="1"/>
</dbReference>
<comment type="similarity">
    <text evidence="2">Belongs to the UPL family. K-HECT subfamily.</text>
</comment>
<dbReference type="Gene3D" id="1.25.10.10">
    <property type="entry name" value="Leucine-rich Repeat Variant"/>
    <property type="match status" value="1"/>
</dbReference>
<dbReference type="InterPro" id="IPR011989">
    <property type="entry name" value="ARM-like"/>
</dbReference>
<feature type="domain" description="HECT" evidence="8">
    <location>
        <begin position="1158"/>
        <end position="1554"/>
    </location>
</feature>
<feature type="compositionally biased region" description="Polar residues" evidence="7">
    <location>
        <begin position="777"/>
        <end position="786"/>
    </location>
</feature>
<dbReference type="GO" id="GO:0000209">
    <property type="term" value="P:protein polyubiquitination"/>
    <property type="evidence" value="ECO:0007669"/>
    <property type="project" value="TreeGrafter"/>
</dbReference>
<feature type="region of interest" description="Disordered" evidence="7">
    <location>
        <begin position="514"/>
        <end position="538"/>
    </location>
</feature>
<proteinExistence type="inferred from homology"/>